<dbReference type="AlphaFoldDB" id="A0A2M7B9X2"/>
<proteinExistence type="predicted"/>
<dbReference type="Gene3D" id="3.30.420.40">
    <property type="match status" value="1"/>
</dbReference>
<organism evidence="1 2">
    <name type="scientific">Candidatus Tagabacteria bacterium CG03_land_8_20_14_0_80_41_22</name>
    <dbReference type="NCBI Taxonomy" id="1975020"/>
    <lineage>
        <taxon>Bacteria</taxon>
        <taxon>Candidatus Tagaibacteriota</taxon>
    </lineage>
</organism>
<evidence type="ECO:0000313" key="2">
    <source>
        <dbReference type="Proteomes" id="UP000228561"/>
    </source>
</evidence>
<sequence>MWPFSRLQRELTVAVFDIGSSSVGGILFQHHPNKLPEVLTSARFSTDFLPDLDFQKIQRSLHKTFERTIAALKRRMPKDWKRPDATIIIFSSPYYISQNKVIRFSKPKPFEITEKILEEIVVDEIESFKKKWETEHQPVEILEQEEMKINLNGYQIKKPIGKHALSAEISLHMSLGIKVIQDRLRECIAHSFGAMPLLFRSFPFVAFNTLKDIVDISRDLLVIDISGEITDLMKIKDGILEEVISFPFGENILVRRIASAFNFSLAESSVLLSQYIRDALHAGTKEKVRKIIEDASGKWCQFFKDAVKNSAEFSYLPSDLLFIGGKGALAIKDFATCAKEQPFTSRFLLPEAFKSRFIFRKGFSEDKDISLMISSLYADKLFLEKQPWQNL</sequence>
<evidence type="ECO:0008006" key="3">
    <source>
        <dbReference type="Google" id="ProtNLM"/>
    </source>
</evidence>
<comment type="caution">
    <text evidence="1">The sequence shown here is derived from an EMBL/GenBank/DDBJ whole genome shotgun (WGS) entry which is preliminary data.</text>
</comment>
<dbReference type="Proteomes" id="UP000228561">
    <property type="component" value="Unassembled WGS sequence"/>
</dbReference>
<protein>
    <recommendedName>
        <fullName evidence="3">SHS2 domain-containing protein</fullName>
    </recommendedName>
</protein>
<accession>A0A2M7B9X2</accession>
<dbReference type="EMBL" id="PEVG01000002">
    <property type="protein sequence ID" value="PIU99859.1"/>
    <property type="molecule type" value="Genomic_DNA"/>
</dbReference>
<reference evidence="2" key="1">
    <citation type="submission" date="2017-09" db="EMBL/GenBank/DDBJ databases">
        <title>Depth-based differentiation of microbial function through sediment-hosted aquifers and enrichment of novel symbionts in the deep terrestrial subsurface.</title>
        <authorList>
            <person name="Probst A.J."/>
            <person name="Ladd B."/>
            <person name="Jarett J.K."/>
            <person name="Geller-Mcgrath D.E."/>
            <person name="Sieber C.M.K."/>
            <person name="Emerson J.B."/>
            <person name="Anantharaman K."/>
            <person name="Thomas B.C."/>
            <person name="Malmstrom R."/>
            <person name="Stieglmeier M."/>
            <person name="Klingl A."/>
            <person name="Woyke T."/>
            <person name="Ryan C.M."/>
            <person name="Banfield J.F."/>
        </authorList>
    </citation>
    <scope>NUCLEOTIDE SEQUENCE [LARGE SCALE GENOMIC DNA]</scope>
</reference>
<evidence type="ECO:0000313" key="1">
    <source>
        <dbReference type="EMBL" id="PIU99859.1"/>
    </source>
</evidence>
<name>A0A2M7B9X2_9BACT</name>
<gene>
    <name evidence="1" type="ORF">COS58_00405</name>
</gene>